<dbReference type="Pfam" id="PF04773">
    <property type="entry name" value="FecR"/>
    <property type="match status" value="1"/>
</dbReference>
<feature type="domain" description="Protein FecR C-terminal" evidence="3">
    <location>
        <begin position="263"/>
        <end position="332"/>
    </location>
</feature>
<keyword evidence="1" id="KW-0472">Membrane</keyword>
<keyword evidence="1" id="KW-1133">Transmembrane helix</keyword>
<dbReference type="InterPro" id="IPR032508">
    <property type="entry name" value="FecR_C"/>
</dbReference>
<feature type="transmembrane region" description="Helical" evidence="1">
    <location>
        <begin position="85"/>
        <end position="106"/>
    </location>
</feature>
<dbReference type="Proteomes" id="UP000029556">
    <property type="component" value="Unassembled WGS sequence"/>
</dbReference>
<comment type="caution">
    <text evidence="4">The sequence shown here is derived from an EMBL/GenBank/DDBJ whole genome shotgun (WGS) entry which is preliminary data.</text>
</comment>
<evidence type="ECO:0008006" key="6">
    <source>
        <dbReference type="Google" id="ProtNLM"/>
    </source>
</evidence>
<evidence type="ECO:0000313" key="5">
    <source>
        <dbReference type="Proteomes" id="UP000029556"/>
    </source>
</evidence>
<dbReference type="PANTHER" id="PTHR30273">
    <property type="entry name" value="PERIPLASMIC SIGNAL SENSOR AND SIGMA FACTOR ACTIVATOR FECR-RELATED"/>
    <property type="match status" value="1"/>
</dbReference>
<sequence length="334" mass="38193">MTTTIKDIIAYYTEHEVSDDIRERVLDRISGSINDQETDAAFRQLWNTADAAFMDEDEISAAYHQIQEKISEKLRAVTKRPVFTWARFAAVLVPLLMLVVFGKIYIQMDNHLKGLQDMAMLQQHTVGSECKDIVLPDGTKVRLNSSSALLYPSSFQGKQRRVYLTGEAFFDVKHNDKQPFHVNTPYLHITDLGTSFTVSSYTDDETVSTTLKTGRIELRVAGMDRVYRMNPNDQLVYNVITKSVSIRQVPDDEDGMSWRNKELDLNDVTLSEAADVISRTYGVRFVFHSERYKKSRITVHFNRGETLSGVMLVVRNLIPGMEYEIGKNEVVVFK</sequence>
<dbReference type="OrthoDB" id="650093at2"/>
<dbReference type="PIRSF" id="PIRSF018266">
    <property type="entry name" value="FecR"/>
    <property type="match status" value="1"/>
</dbReference>
<dbReference type="InterPro" id="IPR012373">
    <property type="entry name" value="Ferrdict_sens_TM"/>
</dbReference>
<keyword evidence="1" id="KW-0812">Transmembrane</keyword>
<name>A0A096AYI2_9BACT</name>
<accession>A0A096AYI2</accession>
<evidence type="ECO:0000313" key="4">
    <source>
        <dbReference type="EMBL" id="KGF35627.1"/>
    </source>
</evidence>
<feature type="domain" description="FecR protein" evidence="2">
    <location>
        <begin position="129"/>
        <end position="216"/>
    </location>
</feature>
<dbReference type="Pfam" id="PF16344">
    <property type="entry name" value="FecR_C"/>
    <property type="match status" value="1"/>
</dbReference>
<proteinExistence type="predicted"/>
<dbReference type="PANTHER" id="PTHR30273:SF2">
    <property type="entry name" value="PROTEIN FECR"/>
    <property type="match status" value="1"/>
</dbReference>
<protein>
    <recommendedName>
        <fullName evidence="6">Anti-sigma factor</fullName>
    </recommendedName>
</protein>
<gene>
    <name evidence="4" type="ORF">HMPREF2137_04395</name>
</gene>
<evidence type="ECO:0000256" key="1">
    <source>
        <dbReference type="SAM" id="Phobius"/>
    </source>
</evidence>
<evidence type="ECO:0000259" key="2">
    <source>
        <dbReference type="Pfam" id="PF04773"/>
    </source>
</evidence>
<dbReference type="EMBL" id="JRNN01000037">
    <property type="protein sequence ID" value="KGF35627.1"/>
    <property type="molecule type" value="Genomic_DNA"/>
</dbReference>
<dbReference type="GO" id="GO:0016989">
    <property type="term" value="F:sigma factor antagonist activity"/>
    <property type="evidence" value="ECO:0007669"/>
    <property type="project" value="TreeGrafter"/>
</dbReference>
<dbReference type="Gene3D" id="3.55.50.30">
    <property type="match status" value="1"/>
</dbReference>
<dbReference type="InterPro" id="IPR006860">
    <property type="entry name" value="FecR"/>
</dbReference>
<dbReference type="AlphaFoldDB" id="A0A096AYI2"/>
<dbReference type="Gene3D" id="2.60.120.1440">
    <property type="match status" value="1"/>
</dbReference>
<evidence type="ECO:0000259" key="3">
    <source>
        <dbReference type="Pfam" id="PF16344"/>
    </source>
</evidence>
<dbReference type="RefSeq" id="WP_036872264.1">
    <property type="nucleotide sequence ID" value="NZ_JRNN01000037.1"/>
</dbReference>
<organism evidence="4 5">
    <name type="scientific">Hoylesella buccalis DNF00853</name>
    <dbReference type="NCBI Taxonomy" id="1401074"/>
    <lineage>
        <taxon>Bacteria</taxon>
        <taxon>Pseudomonadati</taxon>
        <taxon>Bacteroidota</taxon>
        <taxon>Bacteroidia</taxon>
        <taxon>Bacteroidales</taxon>
        <taxon>Prevotellaceae</taxon>
        <taxon>Hoylesella</taxon>
    </lineage>
</organism>
<reference evidence="4 5" key="1">
    <citation type="submission" date="2014-07" db="EMBL/GenBank/DDBJ databases">
        <authorList>
            <person name="McCorrison J."/>
            <person name="Sanka R."/>
            <person name="Torralba M."/>
            <person name="Gillis M."/>
            <person name="Haft D.H."/>
            <person name="Methe B."/>
            <person name="Sutton G."/>
            <person name="Nelson K.E."/>
        </authorList>
    </citation>
    <scope>NUCLEOTIDE SEQUENCE [LARGE SCALE GENOMIC DNA]</scope>
    <source>
        <strain evidence="4 5">DNF00853</strain>
    </source>
</reference>